<dbReference type="OrthoDB" id="76567at2759"/>
<evidence type="ECO:0000313" key="2">
    <source>
        <dbReference type="Proteomes" id="UP000094385"/>
    </source>
</evidence>
<dbReference type="Proteomes" id="UP000094385">
    <property type="component" value="Unassembled WGS sequence"/>
</dbReference>
<gene>
    <name evidence="1" type="ORF">LIPSTDRAFT_29337</name>
</gene>
<sequence length="321" mass="36179">MLNDMAAADNEQASYERALNFLTANEPERRCDIRLSYISFQALEEQAQALYGHVKYPRVEYAASDSRVTIYTAPSAFHGASAASLQLGIRDSVRDVLIRINKEQLLTHTILVGESTYESVDEQRRRSIKTPDGGLKYYSDGCTVLTVIIEVGVSEGYRELQADIMLWMNEFHCRTAILLWNKERPRFRFPGNRGVYSVDERPLFSEAMQQVAGVSPFGPYRYRDKSWFGTLDTAFIEVYKRDSHTGNITTTTCPIVQNGQMVVQGDSVDIGLTLGDAFPVDEDAIRDSRTVPVHLQTDFLRNILISGAIDTAQNRFIHCLG</sequence>
<dbReference type="AlphaFoldDB" id="A0A1E3Q0Y3"/>
<proteinExistence type="predicted"/>
<organism evidence="1 2">
    <name type="scientific">Lipomyces starkeyi NRRL Y-11557</name>
    <dbReference type="NCBI Taxonomy" id="675824"/>
    <lineage>
        <taxon>Eukaryota</taxon>
        <taxon>Fungi</taxon>
        <taxon>Dikarya</taxon>
        <taxon>Ascomycota</taxon>
        <taxon>Saccharomycotina</taxon>
        <taxon>Lipomycetes</taxon>
        <taxon>Lipomycetales</taxon>
        <taxon>Lipomycetaceae</taxon>
        <taxon>Lipomyces</taxon>
    </lineage>
</organism>
<evidence type="ECO:0000313" key="1">
    <source>
        <dbReference type="EMBL" id="ODQ71353.1"/>
    </source>
</evidence>
<keyword evidence="2" id="KW-1185">Reference proteome</keyword>
<dbReference type="EMBL" id="KV454298">
    <property type="protein sequence ID" value="ODQ71353.1"/>
    <property type="molecule type" value="Genomic_DNA"/>
</dbReference>
<name>A0A1E3Q0Y3_LIPST</name>
<reference evidence="1 2" key="1">
    <citation type="journal article" date="2016" name="Proc. Natl. Acad. Sci. U.S.A.">
        <title>Comparative genomics of biotechnologically important yeasts.</title>
        <authorList>
            <person name="Riley R."/>
            <person name="Haridas S."/>
            <person name="Wolfe K.H."/>
            <person name="Lopes M.R."/>
            <person name="Hittinger C.T."/>
            <person name="Goeker M."/>
            <person name="Salamov A.A."/>
            <person name="Wisecaver J.H."/>
            <person name="Long T.M."/>
            <person name="Calvey C.H."/>
            <person name="Aerts A.L."/>
            <person name="Barry K.W."/>
            <person name="Choi C."/>
            <person name="Clum A."/>
            <person name="Coughlan A.Y."/>
            <person name="Deshpande S."/>
            <person name="Douglass A.P."/>
            <person name="Hanson S.J."/>
            <person name="Klenk H.-P."/>
            <person name="LaButti K.M."/>
            <person name="Lapidus A."/>
            <person name="Lindquist E.A."/>
            <person name="Lipzen A.M."/>
            <person name="Meier-Kolthoff J.P."/>
            <person name="Ohm R.A."/>
            <person name="Otillar R.P."/>
            <person name="Pangilinan J.L."/>
            <person name="Peng Y."/>
            <person name="Rokas A."/>
            <person name="Rosa C.A."/>
            <person name="Scheuner C."/>
            <person name="Sibirny A.A."/>
            <person name="Slot J.C."/>
            <person name="Stielow J.B."/>
            <person name="Sun H."/>
            <person name="Kurtzman C.P."/>
            <person name="Blackwell M."/>
            <person name="Grigoriev I.V."/>
            <person name="Jeffries T.W."/>
        </authorList>
    </citation>
    <scope>NUCLEOTIDE SEQUENCE [LARGE SCALE GENOMIC DNA]</scope>
    <source>
        <strain evidence="1 2">NRRL Y-11557</strain>
    </source>
</reference>
<accession>A0A1E3Q0Y3</accession>
<protein>
    <submittedName>
        <fullName evidence="1">Uncharacterized protein</fullName>
    </submittedName>
</protein>